<dbReference type="RefSeq" id="WP_163205890.1">
    <property type="nucleotide sequence ID" value="NZ_JAAGWG010000018.1"/>
</dbReference>
<feature type="compositionally biased region" description="Basic and acidic residues" evidence="1">
    <location>
        <begin position="1"/>
        <end position="18"/>
    </location>
</feature>
<feature type="compositionally biased region" description="Pro residues" evidence="1">
    <location>
        <begin position="22"/>
        <end position="32"/>
    </location>
</feature>
<protein>
    <submittedName>
        <fullName evidence="3">Uncharacterized protein</fullName>
    </submittedName>
</protein>
<evidence type="ECO:0000256" key="2">
    <source>
        <dbReference type="SAM" id="Phobius"/>
    </source>
</evidence>
<dbReference type="Proteomes" id="UP000479241">
    <property type="component" value="Unassembled WGS sequence"/>
</dbReference>
<feature type="transmembrane region" description="Helical" evidence="2">
    <location>
        <begin position="137"/>
        <end position="158"/>
    </location>
</feature>
<evidence type="ECO:0000256" key="1">
    <source>
        <dbReference type="SAM" id="MobiDB-lite"/>
    </source>
</evidence>
<keyword evidence="2" id="KW-0812">Transmembrane</keyword>
<feature type="region of interest" description="Disordered" evidence="1">
    <location>
        <begin position="91"/>
        <end position="118"/>
    </location>
</feature>
<feature type="region of interest" description="Disordered" evidence="1">
    <location>
        <begin position="1"/>
        <end position="76"/>
    </location>
</feature>
<dbReference type="EMBL" id="JAAGWG010000018">
    <property type="protein sequence ID" value="NEK86680.1"/>
    <property type="molecule type" value="Genomic_DNA"/>
</dbReference>
<feature type="compositionally biased region" description="Low complexity" evidence="1">
    <location>
        <begin position="65"/>
        <end position="75"/>
    </location>
</feature>
<reference evidence="3 4" key="1">
    <citation type="submission" date="2019-12" db="EMBL/GenBank/DDBJ databases">
        <title>the WGS of Blastococcus saxobsidens 67B17.</title>
        <authorList>
            <person name="Jiang Z."/>
        </authorList>
    </citation>
    <scope>NUCLEOTIDE SEQUENCE [LARGE SCALE GENOMIC DNA]</scope>
    <source>
        <strain evidence="3 4">67B17</strain>
    </source>
</reference>
<dbReference type="AlphaFoldDB" id="A0A6L9W5F6"/>
<sequence length="162" mass="17388">MTDSAHPDRSLPEDRTRDITLPPLPDRPPPAMPKEWAGLRPSADAPTTALPGPVAPPPAEPAPSAPAAAAPPVTAISREDAVARIEARMLASQRTDEMQQPPASTRRDRTLSFSSPEMRQRPVEPVAVGRTSRRWPWVVLTLLPILVIVGAGIAWVLLLEGA</sequence>
<keyword evidence="2" id="KW-1133">Transmembrane helix</keyword>
<proteinExistence type="predicted"/>
<name>A0A6L9W5F6_9ACTN</name>
<feature type="compositionally biased region" description="Pro residues" evidence="1">
    <location>
        <begin position="53"/>
        <end position="64"/>
    </location>
</feature>
<evidence type="ECO:0000313" key="4">
    <source>
        <dbReference type="Proteomes" id="UP000479241"/>
    </source>
</evidence>
<organism evidence="3 4">
    <name type="scientific">Blastococcus saxobsidens</name>
    <dbReference type="NCBI Taxonomy" id="138336"/>
    <lineage>
        <taxon>Bacteria</taxon>
        <taxon>Bacillati</taxon>
        <taxon>Actinomycetota</taxon>
        <taxon>Actinomycetes</taxon>
        <taxon>Geodermatophilales</taxon>
        <taxon>Geodermatophilaceae</taxon>
        <taxon>Blastococcus</taxon>
    </lineage>
</organism>
<keyword evidence="2" id="KW-0472">Membrane</keyword>
<comment type="caution">
    <text evidence="3">The sequence shown here is derived from an EMBL/GenBank/DDBJ whole genome shotgun (WGS) entry which is preliminary data.</text>
</comment>
<gene>
    <name evidence="3" type="ORF">GCU60_13085</name>
</gene>
<evidence type="ECO:0000313" key="3">
    <source>
        <dbReference type="EMBL" id="NEK86680.1"/>
    </source>
</evidence>
<accession>A0A6L9W5F6</accession>